<dbReference type="SUPFAM" id="SSF46785">
    <property type="entry name" value="Winged helix' DNA-binding domain"/>
    <property type="match status" value="1"/>
</dbReference>
<keyword evidence="3" id="KW-0804">Transcription</keyword>
<evidence type="ECO:0000256" key="2">
    <source>
        <dbReference type="ARBA" id="ARBA00023125"/>
    </source>
</evidence>
<dbReference type="GO" id="GO:0003677">
    <property type="term" value="F:DNA binding"/>
    <property type="evidence" value="ECO:0007669"/>
    <property type="project" value="UniProtKB-KW"/>
</dbReference>
<dbReference type="AlphaFoldDB" id="A0A7Y0F0M0"/>
<gene>
    <name evidence="5" type="ORF">G1C96_0439</name>
</gene>
<dbReference type="RefSeq" id="WP_169275005.1">
    <property type="nucleotide sequence ID" value="NZ_JAAIIH010000001.1"/>
</dbReference>
<reference evidence="5 6" key="1">
    <citation type="submission" date="2020-02" db="EMBL/GenBank/DDBJ databases">
        <title>Characterization of phylogenetic diversity of novel bifidobacterial species isolated in Czech ZOOs.</title>
        <authorList>
            <person name="Lugli G.A."/>
            <person name="Vera N.B."/>
            <person name="Ventura M."/>
        </authorList>
    </citation>
    <scope>NUCLEOTIDE SEQUENCE [LARGE SCALE GENOMIC DNA]</scope>
    <source>
        <strain evidence="5 6">DSM 109958</strain>
    </source>
</reference>
<evidence type="ECO:0000256" key="1">
    <source>
        <dbReference type="ARBA" id="ARBA00023015"/>
    </source>
</evidence>
<dbReference type="PANTHER" id="PTHR38445">
    <property type="entry name" value="HTH-TYPE TRANSCRIPTIONAL REPRESSOR YTRA"/>
    <property type="match status" value="1"/>
</dbReference>
<keyword evidence="2" id="KW-0238">DNA-binding</keyword>
<dbReference type="GO" id="GO:0003700">
    <property type="term" value="F:DNA-binding transcription factor activity"/>
    <property type="evidence" value="ECO:0007669"/>
    <property type="project" value="InterPro"/>
</dbReference>
<dbReference type="InterPro" id="IPR000524">
    <property type="entry name" value="Tscrpt_reg_HTH_GntR"/>
</dbReference>
<keyword evidence="1" id="KW-0805">Transcription regulation</keyword>
<dbReference type="CDD" id="cd07377">
    <property type="entry name" value="WHTH_GntR"/>
    <property type="match status" value="1"/>
</dbReference>
<keyword evidence="6" id="KW-1185">Reference proteome</keyword>
<organism evidence="5 6">
    <name type="scientific">Bifidobacterium moraviense</name>
    <dbReference type="NCBI Taxonomy" id="2675323"/>
    <lineage>
        <taxon>Bacteria</taxon>
        <taxon>Bacillati</taxon>
        <taxon>Actinomycetota</taxon>
        <taxon>Actinomycetes</taxon>
        <taxon>Bifidobacteriales</taxon>
        <taxon>Bifidobacteriaceae</taxon>
        <taxon>Bifidobacterium</taxon>
    </lineage>
</organism>
<proteinExistence type="predicted"/>
<dbReference type="Pfam" id="PF00392">
    <property type="entry name" value="GntR"/>
    <property type="match status" value="1"/>
</dbReference>
<evidence type="ECO:0000313" key="6">
    <source>
        <dbReference type="Proteomes" id="UP000588277"/>
    </source>
</evidence>
<dbReference type="EMBL" id="JAAIIH010000001">
    <property type="protein sequence ID" value="NMM99861.1"/>
    <property type="molecule type" value="Genomic_DNA"/>
</dbReference>
<accession>A0A7Y0F0M0</accession>
<dbReference type="SMART" id="SM00345">
    <property type="entry name" value="HTH_GNTR"/>
    <property type="match status" value="1"/>
</dbReference>
<feature type="domain" description="HTH gntR-type" evidence="4">
    <location>
        <begin position="11"/>
        <end position="79"/>
    </location>
</feature>
<dbReference type="InterPro" id="IPR036388">
    <property type="entry name" value="WH-like_DNA-bd_sf"/>
</dbReference>
<protein>
    <submittedName>
        <fullName evidence="5">GntR family transcriptional regulator</fullName>
    </submittedName>
</protein>
<evidence type="ECO:0000313" key="5">
    <source>
        <dbReference type="EMBL" id="NMM99861.1"/>
    </source>
</evidence>
<dbReference type="Gene3D" id="1.10.10.10">
    <property type="entry name" value="Winged helix-like DNA-binding domain superfamily/Winged helix DNA-binding domain"/>
    <property type="match status" value="1"/>
</dbReference>
<comment type="caution">
    <text evidence="5">The sequence shown here is derived from an EMBL/GenBank/DDBJ whole genome shotgun (WGS) entry which is preliminary data.</text>
</comment>
<evidence type="ECO:0000256" key="3">
    <source>
        <dbReference type="ARBA" id="ARBA00023163"/>
    </source>
</evidence>
<name>A0A7Y0F0M0_9BIFI</name>
<dbReference type="InterPro" id="IPR036390">
    <property type="entry name" value="WH_DNA-bd_sf"/>
</dbReference>
<dbReference type="PANTHER" id="PTHR38445:SF7">
    <property type="entry name" value="GNTR-FAMILY TRANSCRIPTIONAL REGULATOR"/>
    <property type="match status" value="1"/>
</dbReference>
<dbReference type="Proteomes" id="UP000588277">
    <property type="component" value="Unassembled WGS sequence"/>
</dbReference>
<dbReference type="PROSITE" id="PS50949">
    <property type="entry name" value="HTH_GNTR"/>
    <property type="match status" value="1"/>
</dbReference>
<sequence length="128" mass="13989">MKLTVSSTSGQPIYGQIKRQIREAVLAGELKPGQALPSLRRLAKELRISVLTVTRAYGELADEGVVENVQGKGTFVAEHGDERLRRQLIARVDASLDRACADASAAGIPLLDLLSMLEARYDAYQQRP</sequence>
<evidence type="ECO:0000259" key="4">
    <source>
        <dbReference type="PROSITE" id="PS50949"/>
    </source>
</evidence>